<evidence type="ECO:0000313" key="2">
    <source>
        <dbReference type="EMBL" id="PWA33842.1"/>
    </source>
</evidence>
<dbReference type="Gene3D" id="1.10.8.10">
    <property type="entry name" value="DNA helicase RuvA subunit, C-terminal domain"/>
    <property type="match status" value="1"/>
</dbReference>
<dbReference type="GO" id="GO:0005829">
    <property type="term" value="C:cytosol"/>
    <property type="evidence" value="ECO:0007669"/>
    <property type="project" value="TreeGrafter"/>
</dbReference>
<organism evidence="2 3">
    <name type="scientific">Artemisia annua</name>
    <name type="common">Sweet wormwood</name>
    <dbReference type="NCBI Taxonomy" id="35608"/>
    <lineage>
        <taxon>Eukaryota</taxon>
        <taxon>Viridiplantae</taxon>
        <taxon>Streptophyta</taxon>
        <taxon>Embryophyta</taxon>
        <taxon>Tracheophyta</taxon>
        <taxon>Spermatophyta</taxon>
        <taxon>Magnoliopsida</taxon>
        <taxon>eudicotyledons</taxon>
        <taxon>Gunneridae</taxon>
        <taxon>Pentapetalae</taxon>
        <taxon>asterids</taxon>
        <taxon>campanulids</taxon>
        <taxon>Asterales</taxon>
        <taxon>Asteraceae</taxon>
        <taxon>Asteroideae</taxon>
        <taxon>Anthemideae</taxon>
        <taxon>Artemisiinae</taxon>
        <taxon>Artemisia</taxon>
    </lineage>
</organism>
<keyword evidence="3" id="KW-1185">Reference proteome</keyword>
<proteinExistence type="predicted"/>
<dbReference type="OrthoDB" id="267397at2759"/>
<dbReference type="PANTHER" id="PTHR10677">
    <property type="entry name" value="UBIQUILIN"/>
    <property type="match status" value="1"/>
</dbReference>
<dbReference type="CDD" id="cd14399">
    <property type="entry name" value="UBA_PLICs"/>
    <property type="match status" value="1"/>
</dbReference>
<evidence type="ECO:0000259" key="1">
    <source>
        <dbReference type="PROSITE" id="PS50030"/>
    </source>
</evidence>
<dbReference type="GO" id="GO:0031593">
    <property type="term" value="F:polyubiquitin modification-dependent protein binding"/>
    <property type="evidence" value="ECO:0007669"/>
    <property type="project" value="TreeGrafter"/>
</dbReference>
<dbReference type="SMART" id="SM00165">
    <property type="entry name" value="UBA"/>
    <property type="match status" value="1"/>
</dbReference>
<dbReference type="AlphaFoldDB" id="A0A2U1KAT2"/>
<accession>A0A2U1KAT2</accession>
<dbReference type="InterPro" id="IPR015496">
    <property type="entry name" value="Ubiquilin"/>
</dbReference>
<dbReference type="SUPFAM" id="SSF46934">
    <property type="entry name" value="UBA-like"/>
    <property type="match status" value="1"/>
</dbReference>
<feature type="domain" description="UBA" evidence="1">
    <location>
        <begin position="26"/>
        <end position="71"/>
    </location>
</feature>
<dbReference type="InterPro" id="IPR009060">
    <property type="entry name" value="UBA-like_sf"/>
</dbReference>
<gene>
    <name evidence="2" type="ORF">CTI12_AA624650</name>
</gene>
<dbReference type="EMBL" id="PKPP01024990">
    <property type="protein sequence ID" value="PWA33842.1"/>
    <property type="molecule type" value="Genomic_DNA"/>
</dbReference>
<dbReference type="Pfam" id="PF00627">
    <property type="entry name" value="UBA"/>
    <property type="match status" value="1"/>
</dbReference>
<protein>
    <submittedName>
        <fullName evidence="2">Ubiquitin domain-containing protein DSK2b</fullName>
    </submittedName>
</protein>
<dbReference type="PROSITE" id="PS50030">
    <property type="entry name" value="UBA"/>
    <property type="match status" value="1"/>
</dbReference>
<reference evidence="2 3" key="1">
    <citation type="journal article" date="2018" name="Mol. Plant">
        <title>The genome of Artemisia annua provides insight into the evolution of Asteraceae family and artemisinin biosynthesis.</title>
        <authorList>
            <person name="Shen Q."/>
            <person name="Zhang L."/>
            <person name="Liao Z."/>
            <person name="Wang S."/>
            <person name="Yan T."/>
            <person name="Shi P."/>
            <person name="Liu M."/>
            <person name="Fu X."/>
            <person name="Pan Q."/>
            <person name="Wang Y."/>
            <person name="Lv Z."/>
            <person name="Lu X."/>
            <person name="Zhang F."/>
            <person name="Jiang W."/>
            <person name="Ma Y."/>
            <person name="Chen M."/>
            <person name="Hao X."/>
            <person name="Li L."/>
            <person name="Tang Y."/>
            <person name="Lv G."/>
            <person name="Zhou Y."/>
            <person name="Sun X."/>
            <person name="Brodelius P.E."/>
            <person name="Rose J.K.C."/>
            <person name="Tang K."/>
        </authorList>
    </citation>
    <scope>NUCLEOTIDE SEQUENCE [LARGE SCALE GENOMIC DNA]</scope>
    <source>
        <strain evidence="3">cv. Huhao1</strain>
        <tissue evidence="2">Leaf</tissue>
    </source>
</reference>
<dbReference type="STRING" id="35608.A0A2U1KAT2"/>
<dbReference type="FunFam" id="1.10.8.10:FF:000042">
    <property type="entry name" value="Ubiquitin domain-containing protein DSK2b"/>
    <property type="match status" value="1"/>
</dbReference>
<dbReference type="Proteomes" id="UP000245207">
    <property type="component" value="Unassembled WGS sequence"/>
</dbReference>
<dbReference type="InterPro" id="IPR015940">
    <property type="entry name" value="UBA"/>
</dbReference>
<dbReference type="GO" id="GO:0006511">
    <property type="term" value="P:ubiquitin-dependent protein catabolic process"/>
    <property type="evidence" value="ECO:0007669"/>
    <property type="project" value="TreeGrafter"/>
</dbReference>
<name>A0A2U1KAT2_ARTAN</name>
<dbReference type="PANTHER" id="PTHR10677:SF3">
    <property type="entry name" value="FI07626P-RELATED"/>
    <property type="match status" value="1"/>
</dbReference>
<evidence type="ECO:0000313" key="3">
    <source>
        <dbReference type="Proteomes" id="UP000245207"/>
    </source>
</evidence>
<comment type="caution">
    <text evidence="2">The sequence shown here is derived from an EMBL/GenBank/DDBJ whole genome shotgun (WGS) entry which is preliminary data.</text>
</comment>
<sequence length="74" mass="7852">MGLDMLMNMFGGLGAGGMAAPNVPDVPPEQLYATQLSQLQEMGFFDTQENIWALRASGGNVHAAVERLLGNFGP</sequence>